<evidence type="ECO:0000313" key="5">
    <source>
        <dbReference type="Proteomes" id="UP000092544"/>
    </source>
</evidence>
<keyword evidence="2" id="KW-0449">Lipoprotein</keyword>
<dbReference type="GO" id="GO:0009279">
    <property type="term" value="C:cell outer membrane"/>
    <property type="evidence" value="ECO:0007669"/>
    <property type="project" value="UniProtKB-SubCell"/>
</dbReference>
<dbReference type="PANTHER" id="PTHR30203">
    <property type="entry name" value="OUTER MEMBRANE CATION EFFLUX PROTEIN"/>
    <property type="match status" value="1"/>
</dbReference>
<keyword evidence="3" id="KW-0175">Coiled coil</keyword>
<feature type="coiled-coil region" evidence="3">
    <location>
        <begin position="213"/>
        <end position="240"/>
    </location>
</feature>
<sequence length="462" mass="50274">MTMFKQSVVLAAVILTGCSTLTRTDYHVPAVSLPETFKNVTGDVGVTPLDAWWRRLEEPHLDAWVDLARARNADLAAAAIRVKRATLESRLAGNALLPAFNGTVATSVSRPLSGDTQGSTKTTTGTLGVTWQIDLFDRLGAQRDAAAFEAKATAEDRDAVALSLVGTTVKLYWQLAFANQQIALAKQNVADAARIHDLVLSQYAVGAVSGLERREAEQAVAEQKLALSQLVQAKAELQQSLMVLFDGAVPPSPAPEHLPMRPLPSVQAGLPAELLLRRPDLRAAELRLRRVLASSDAVQARYYPALSLTGSLGTSSTALLNVLAHPVATLGAGLTLPFLNVRDMRINKAIARTRYEEAIVIFRKSLYNAFADVEKALSARTQLAQQEAAQWRMFNEAIEIERIYEARYRAGQVALRIWLDAKKRRRSAEVALATTCLAQLQNHVTLIQALGGGMETQGRRAE</sequence>
<dbReference type="SUPFAM" id="SSF56954">
    <property type="entry name" value="Outer membrane efflux proteins (OEP)"/>
    <property type="match status" value="1"/>
</dbReference>
<dbReference type="Pfam" id="PF02321">
    <property type="entry name" value="OEP"/>
    <property type="match status" value="2"/>
</dbReference>
<keyword evidence="2" id="KW-1134">Transmembrane beta strand</keyword>
<dbReference type="Proteomes" id="UP000092544">
    <property type="component" value="Unassembled WGS sequence"/>
</dbReference>
<dbReference type="PROSITE" id="PS51257">
    <property type="entry name" value="PROKAR_LIPOPROTEIN"/>
    <property type="match status" value="1"/>
</dbReference>
<dbReference type="Gene3D" id="2.20.200.10">
    <property type="entry name" value="Outer membrane efflux proteins (OEP)"/>
    <property type="match status" value="1"/>
</dbReference>
<evidence type="ECO:0000256" key="3">
    <source>
        <dbReference type="SAM" id="Coils"/>
    </source>
</evidence>
<dbReference type="GO" id="GO:0015562">
    <property type="term" value="F:efflux transmembrane transporter activity"/>
    <property type="evidence" value="ECO:0007669"/>
    <property type="project" value="InterPro"/>
</dbReference>
<dbReference type="OrthoDB" id="9770517at2"/>
<evidence type="ECO:0000256" key="2">
    <source>
        <dbReference type="RuleBase" id="RU362097"/>
    </source>
</evidence>
<dbReference type="InterPro" id="IPR010131">
    <property type="entry name" value="MdtP/NodT-like"/>
</dbReference>
<dbReference type="PANTHER" id="PTHR30203:SF32">
    <property type="entry name" value="CATION EFFLUX SYSTEM PROTEIN CUSC"/>
    <property type="match status" value="1"/>
</dbReference>
<dbReference type="STRING" id="1792290.MSP8886_03373"/>
<dbReference type="Gene3D" id="1.20.1600.10">
    <property type="entry name" value="Outer membrane efflux proteins (OEP)"/>
    <property type="match status" value="1"/>
</dbReference>
<dbReference type="EMBL" id="FLOB01000009">
    <property type="protein sequence ID" value="SBS35394.1"/>
    <property type="molecule type" value="Genomic_DNA"/>
</dbReference>
<proteinExistence type="inferred from homology"/>
<reference evidence="4 5" key="1">
    <citation type="submission" date="2016-06" db="EMBL/GenBank/DDBJ databases">
        <authorList>
            <person name="Kjaerup R.B."/>
            <person name="Dalgaard T.S."/>
            <person name="Juul-Madsen H.R."/>
        </authorList>
    </citation>
    <scope>NUCLEOTIDE SEQUENCE [LARGE SCALE GENOMIC DNA]</scope>
    <source>
        <strain evidence="4 5">CECT 8886</strain>
    </source>
</reference>
<comment type="subcellular location">
    <subcellularLocation>
        <location evidence="2">Cell outer membrane</location>
        <topology evidence="2">Lipid-anchor</topology>
    </subcellularLocation>
</comment>
<evidence type="ECO:0000256" key="1">
    <source>
        <dbReference type="ARBA" id="ARBA00007613"/>
    </source>
</evidence>
<keyword evidence="5" id="KW-1185">Reference proteome</keyword>
<comment type="similarity">
    <text evidence="1 2">Belongs to the outer membrane factor (OMF) (TC 1.B.17) family.</text>
</comment>
<accession>A0A1A8TR84</accession>
<evidence type="ECO:0000313" key="4">
    <source>
        <dbReference type="EMBL" id="SBS35394.1"/>
    </source>
</evidence>
<keyword evidence="2" id="KW-0812">Transmembrane</keyword>
<dbReference type="InterPro" id="IPR003423">
    <property type="entry name" value="OMP_efflux"/>
</dbReference>
<dbReference type="AlphaFoldDB" id="A0A1A8TR84"/>
<organism evidence="4 5">
    <name type="scientific">Marinomonas spartinae</name>
    <dbReference type="NCBI Taxonomy" id="1792290"/>
    <lineage>
        <taxon>Bacteria</taxon>
        <taxon>Pseudomonadati</taxon>
        <taxon>Pseudomonadota</taxon>
        <taxon>Gammaproteobacteria</taxon>
        <taxon>Oceanospirillales</taxon>
        <taxon>Oceanospirillaceae</taxon>
        <taxon>Marinomonas</taxon>
    </lineage>
</organism>
<keyword evidence="2" id="KW-0564">Palmitate</keyword>
<gene>
    <name evidence="4" type="primary">oprM_3</name>
    <name evidence="4" type="ORF">MSP8886_03373</name>
</gene>
<dbReference type="NCBIfam" id="TIGR01845">
    <property type="entry name" value="outer_NodT"/>
    <property type="match status" value="1"/>
</dbReference>
<keyword evidence="2" id="KW-0472">Membrane</keyword>
<name>A0A1A8TR84_9GAMM</name>
<protein>
    <submittedName>
        <fullName evidence="4">Outer membrane protein OprM</fullName>
    </submittedName>
</protein>